<dbReference type="EMBL" id="UOGC01000051">
    <property type="protein sequence ID" value="VAX17428.1"/>
    <property type="molecule type" value="Genomic_DNA"/>
</dbReference>
<evidence type="ECO:0000256" key="9">
    <source>
        <dbReference type="ARBA" id="ARBA00022993"/>
    </source>
</evidence>
<sequence>MKAVYPGTFDPVTYGHIDLMRRGTEVFSELVVAVAANPRKNPMFSLETRVNFVAEATADISNITIIPFETLLVDFAREIGAKVILKGLRAISDFEHELQMSLINRRLAPDVETVFMMPSEEFSYISSSLIKEIASLGGNTGEMTTKQVGELLKERLTK</sequence>
<keyword evidence="4 12" id="KW-0808">Transferase</keyword>
<keyword evidence="8" id="KW-0460">Magnesium</keyword>
<dbReference type="NCBIfam" id="TIGR01510">
    <property type="entry name" value="coaD_prev_kdtB"/>
    <property type="match status" value="1"/>
</dbReference>
<evidence type="ECO:0000256" key="1">
    <source>
        <dbReference type="ARBA" id="ARBA00012392"/>
    </source>
</evidence>
<dbReference type="GO" id="GO:0004595">
    <property type="term" value="F:pantetheine-phosphate adenylyltransferase activity"/>
    <property type="evidence" value="ECO:0007669"/>
    <property type="project" value="UniProtKB-EC"/>
</dbReference>
<evidence type="ECO:0000256" key="10">
    <source>
        <dbReference type="ARBA" id="ARBA00029346"/>
    </source>
</evidence>
<gene>
    <name evidence="12" type="ORF">MNBD_NITROSPINAE01-734</name>
</gene>
<dbReference type="PRINTS" id="PR01020">
    <property type="entry name" value="LPSBIOSNTHSS"/>
</dbReference>
<dbReference type="CDD" id="cd02163">
    <property type="entry name" value="PPAT"/>
    <property type="match status" value="1"/>
</dbReference>
<evidence type="ECO:0000256" key="7">
    <source>
        <dbReference type="ARBA" id="ARBA00022840"/>
    </source>
</evidence>
<keyword evidence="5 12" id="KW-0548">Nucleotidyltransferase</keyword>
<evidence type="ECO:0000256" key="2">
    <source>
        <dbReference type="ARBA" id="ARBA00013868"/>
    </source>
</evidence>
<dbReference type="InterPro" id="IPR014729">
    <property type="entry name" value="Rossmann-like_a/b/a_fold"/>
</dbReference>
<comment type="catalytic activity">
    <reaction evidence="10">
        <text>(R)-4'-phosphopantetheine + ATP + H(+) = 3'-dephospho-CoA + diphosphate</text>
        <dbReference type="Rhea" id="RHEA:19801"/>
        <dbReference type="ChEBI" id="CHEBI:15378"/>
        <dbReference type="ChEBI" id="CHEBI:30616"/>
        <dbReference type="ChEBI" id="CHEBI:33019"/>
        <dbReference type="ChEBI" id="CHEBI:57328"/>
        <dbReference type="ChEBI" id="CHEBI:61723"/>
        <dbReference type="EC" id="2.7.7.3"/>
    </reaction>
</comment>
<reference evidence="12" key="1">
    <citation type="submission" date="2018-06" db="EMBL/GenBank/DDBJ databases">
        <authorList>
            <person name="Zhirakovskaya E."/>
        </authorList>
    </citation>
    <scope>NUCLEOTIDE SEQUENCE</scope>
</reference>
<dbReference type="AlphaFoldDB" id="A0A3B1C0X3"/>
<keyword evidence="3" id="KW-0963">Cytoplasm</keyword>
<dbReference type="HAMAP" id="MF_00151">
    <property type="entry name" value="PPAT_bact"/>
    <property type="match status" value="1"/>
</dbReference>
<protein>
    <recommendedName>
        <fullName evidence="2">Phosphopantetheine adenylyltransferase</fullName>
        <ecNumber evidence="1">2.7.7.3</ecNumber>
    </recommendedName>
</protein>
<dbReference type="GO" id="GO:0005524">
    <property type="term" value="F:ATP binding"/>
    <property type="evidence" value="ECO:0007669"/>
    <property type="project" value="UniProtKB-KW"/>
</dbReference>
<feature type="domain" description="Cytidyltransferase-like" evidence="11">
    <location>
        <begin position="4"/>
        <end position="132"/>
    </location>
</feature>
<dbReference type="Gene3D" id="3.40.50.620">
    <property type="entry name" value="HUPs"/>
    <property type="match status" value="1"/>
</dbReference>
<evidence type="ECO:0000256" key="5">
    <source>
        <dbReference type="ARBA" id="ARBA00022695"/>
    </source>
</evidence>
<keyword evidence="9" id="KW-0173">Coenzyme A biosynthesis</keyword>
<dbReference type="SUPFAM" id="SSF52374">
    <property type="entry name" value="Nucleotidylyl transferase"/>
    <property type="match status" value="1"/>
</dbReference>
<evidence type="ECO:0000256" key="8">
    <source>
        <dbReference type="ARBA" id="ARBA00022842"/>
    </source>
</evidence>
<dbReference type="EC" id="2.7.7.3" evidence="1"/>
<dbReference type="InterPro" id="IPR001980">
    <property type="entry name" value="PPAT"/>
</dbReference>
<keyword evidence="6" id="KW-0547">Nucleotide-binding</keyword>
<organism evidence="12">
    <name type="scientific">hydrothermal vent metagenome</name>
    <dbReference type="NCBI Taxonomy" id="652676"/>
    <lineage>
        <taxon>unclassified sequences</taxon>
        <taxon>metagenomes</taxon>
        <taxon>ecological metagenomes</taxon>
    </lineage>
</organism>
<dbReference type="InterPro" id="IPR004821">
    <property type="entry name" value="Cyt_trans-like"/>
</dbReference>
<evidence type="ECO:0000259" key="11">
    <source>
        <dbReference type="Pfam" id="PF01467"/>
    </source>
</evidence>
<evidence type="ECO:0000256" key="3">
    <source>
        <dbReference type="ARBA" id="ARBA00022490"/>
    </source>
</evidence>
<accession>A0A3B1C0X3</accession>
<proteinExistence type="inferred from homology"/>
<dbReference type="PANTHER" id="PTHR21342:SF1">
    <property type="entry name" value="PHOSPHOPANTETHEINE ADENYLYLTRANSFERASE"/>
    <property type="match status" value="1"/>
</dbReference>
<dbReference type="PANTHER" id="PTHR21342">
    <property type="entry name" value="PHOSPHOPANTETHEINE ADENYLYLTRANSFERASE"/>
    <property type="match status" value="1"/>
</dbReference>
<dbReference type="GO" id="GO:0015937">
    <property type="term" value="P:coenzyme A biosynthetic process"/>
    <property type="evidence" value="ECO:0007669"/>
    <property type="project" value="UniProtKB-KW"/>
</dbReference>
<name>A0A3B1C0X3_9ZZZZ</name>
<evidence type="ECO:0000256" key="4">
    <source>
        <dbReference type="ARBA" id="ARBA00022679"/>
    </source>
</evidence>
<evidence type="ECO:0000256" key="6">
    <source>
        <dbReference type="ARBA" id="ARBA00022741"/>
    </source>
</evidence>
<evidence type="ECO:0000313" key="12">
    <source>
        <dbReference type="EMBL" id="VAX17428.1"/>
    </source>
</evidence>
<keyword evidence="7" id="KW-0067">ATP-binding</keyword>
<dbReference type="NCBIfam" id="TIGR00125">
    <property type="entry name" value="cyt_tran_rel"/>
    <property type="match status" value="1"/>
</dbReference>
<dbReference type="Pfam" id="PF01467">
    <property type="entry name" value="CTP_transf_like"/>
    <property type="match status" value="1"/>
</dbReference>